<dbReference type="EMBL" id="ACEP01000037">
    <property type="protein sequence ID" value="EEG37434.1"/>
    <property type="molecule type" value="Genomic_DNA"/>
</dbReference>
<evidence type="ECO:0000256" key="1">
    <source>
        <dbReference type="ARBA" id="ARBA00023015"/>
    </source>
</evidence>
<evidence type="ECO:0000259" key="4">
    <source>
        <dbReference type="Pfam" id="PF00392"/>
    </source>
</evidence>
<proteinExistence type="predicted"/>
<protein>
    <submittedName>
        <fullName evidence="5">Transcriptional regulator, GntR family</fullName>
    </submittedName>
</protein>
<sequence length="114" mass="13505">MKEPQLLQTKAYDYLIDLIKKGKLKTDKIYSLNQLAKDAGFSKIPFRDAVLRLEQERYIDILPSRGFTLHKMTKEDIIETYQMRNNNFDHRQRQPVRNNLTPICDLGASVEYER</sequence>
<dbReference type="AlphaFoldDB" id="C0ETF1"/>
<reference evidence="5 6" key="2">
    <citation type="submission" date="2009-02" db="EMBL/GenBank/DDBJ databases">
        <title>Draft genome sequence of Eubacterium hallii (DSM 3353).</title>
        <authorList>
            <person name="Sudarsanam P."/>
            <person name="Ley R."/>
            <person name="Guruge J."/>
            <person name="Turnbaugh P.J."/>
            <person name="Mahowald M."/>
            <person name="Liep D."/>
            <person name="Gordon J."/>
        </authorList>
    </citation>
    <scope>NUCLEOTIDE SEQUENCE [LARGE SCALE GENOMIC DNA]</scope>
    <source>
        <strain evidence="5 6">DSM 3353</strain>
    </source>
</reference>
<feature type="domain" description="HTH gntR-type" evidence="4">
    <location>
        <begin position="8"/>
        <end position="68"/>
    </location>
</feature>
<evidence type="ECO:0000256" key="3">
    <source>
        <dbReference type="ARBA" id="ARBA00023163"/>
    </source>
</evidence>
<dbReference type="InterPro" id="IPR000524">
    <property type="entry name" value="Tscrpt_reg_HTH_GntR"/>
</dbReference>
<accession>C0ETF1</accession>
<dbReference type="RefSeq" id="WP_005344732.1">
    <property type="nucleotide sequence ID" value="NZ_ACEP01000037.1"/>
</dbReference>
<dbReference type="SUPFAM" id="SSF46785">
    <property type="entry name" value="Winged helix' DNA-binding domain"/>
    <property type="match status" value="1"/>
</dbReference>
<dbReference type="eggNOG" id="COG1802">
    <property type="taxonomic scope" value="Bacteria"/>
</dbReference>
<dbReference type="GeneID" id="75048302"/>
<dbReference type="Gene3D" id="1.10.10.10">
    <property type="entry name" value="Winged helix-like DNA-binding domain superfamily/Winged helix DNA-binding domain"/>
    <property type="match status" value="1"/>
</dbReference>
<keyword evidence="3" id="KW-0804">Transcription</keyword>
<dbReference type="GO" id="GO:0003677">
    <property type="term" value="F:DNA binding"/>
    <property type="evidence" value="ECO:0007669"/>
    <property type="project" value="UniProtKB-KW"/>
</dbReference>
<dbReference type="GO" id="GO:0003700">
    <property type="term" value="F:DNA-binding transcription factor activity"/>
    <property type="evidence" value="ECO:0007669"/>
    <property type="project" value="InterPro"/>
</dbReference>
<comment type="caution">
    <text evidence="5">The sequence shown here is derived from an EMBL/GenBank/DDBJ whole genome shotgun (WGS) entry which is preliminary data.</text>
</comment>
<evidence type="ECO:0000313" key="6">
    <source>
        <dbReference type="Proteomes" id="UP000003174"/>
    </source>
</evidence>
<dbReference type="InterPro" id="IPR036388">
    <property type="entry name" value="WH-like_DNA-bd_sf"/>
</dbReference>
<dbReference type="InterPro" id="IPR036390">
    <property type="entry name" value="WH_DNA-bd_sf"/>
</dbReference>
<dbReference type="Proteomes" id="UP000003174">
    <property type="component" value="Unassembled WGS sequence"/>
</dbReference>
<evidence type="ECO:0000256" key="2">
    <source>
        <dbReference type="ARBA" id="ARBA00023125"/>
    </source>
</evidence>
<gene>
    <name evidence="5" type="ORF">EUBHAL_00682</name>
</gene>
<keyword evidence="1" id="KW-0805">Transcription regulation</keyword>
<dbReference type="Pfam" id="PF00392">
    <property type="entry name" value="GntR"/>
    <property type="match status" value="1"/>
</dbReference>
<name>C0ETF1_9FIRM</name>
<reference evidence="5 6" key="1">
    <citation type="submission" date="2009-01" db="EMBL/GenBank/DDBJ databases">
        <authorList>
            <person name="Fulton L."/>
            <person name="Clifton S."/>
            <person name="Fulton B."/>
            <person name="Xu J."/>
            <person name="Minx P."/>
            <person name="Pepin K.H."/>
            <person name="Johnson M."/>
            <person name="Bhonagiri V."/>
            <person name="Nash W.E."/>
            <person name="Mardis E.R."/>
            <person name="Wilson R.K."/>
        </authorList>
    </citation>
    <scope>NUCLEOTIDE SEQUENCE [LARGE SCALE GENOMIC DNA]</scope>
    <source>
        <strain evidence="5 6">DSM 3353</strain>
    </source>
</reference>
<keyword evidence="2" id="KW-0238">DNA-binding</keyword>
<organism evidence="5 6">
    <name type="scientific">Anaerobutyricum hallii DSM 3353</name>
    <dbReference type="NCBI Taxonomy" id="411469"/>
    <lineage>
        <taxon>Bacteria</taxon>
        <taxon>Bacillati</taxon>
        <taxon>Bacillota</taxon>
        <taxon>Clostridia</taxon>
        <taxon>Lachnospirales</taxon>
        <taxon>Lachnospiraceae</taxon>
        <taxon>Anaerobutyricum</taxon>
    </lineage>
</organism>
<evidence type="ECO:0000313" key="5">
    <source>
        <dbReference type="EMBL" id="EEG37434.1"/>
    </source>
</evidence>